<organism evidence="1 2">
    <name type="scientific">Austropuccinia psidii MF-1</name>
    <dbReference type="NCBI Taxonomy" id="1389203"/>
    <lineage>
        <taxon>Eukaryota</taxon>
        <taxon>Fungi</taxon>
        <taxon>Dikarya</taxon>
        <taxon>Basidiomycota</taxon>
        <taxon>Pucciniomycotina</taxon>
        <taxon>Pucciniomycetes</taxon>
        <taxon>Pucciniales</taxon>
        <taxon>Sphaerophragmiaceae</taxon>
        <taxon>Austropuccinia</taxon>
    </lineage>
</organism>
<gene>
    <name evidence="1" type="ORF">O181_110792</name>
</gene>
<dbReference type="AlphaFoldDB" id="A0A9Q3JYR8"/>
<dbReference type="Proteomes" id="UP000765509">
    <property type="component" value="Unassembled WGS sequence"/>
</dbReference>
<evidence type="ECO:0000313" key="1">
    <source>
        <dbReference type="EMBL" id="MBW0571077.1"/>
    </source>
</evidence>
<dbReference type="EMBL" id="AVOT02087481">
    <property type="protein sequence ID" value="MBW0571077.1"/>
    <property type="molecule type" value="Genomic_DNA"/>
</dbReference>
<keyword evidence="2" id="KW-1185">Reference proteome</keyword>
<comment type="caution">
    <text evidence="1">The sequence shown here is derived from an EMBL/GenBank/DDBJ whole genome shotgun (WGS) entry which is preliminary data.</text>
</comment>
<proteinExistence type="predicted"/>
<accession>A0A9Q3JYR8</accession>
<evidence type="ECO:0000313" key="2">
    <source>
        <dbReference type="Proteomes" id="UP000765509"/>
    </source>
</evidence>
<sequence length="145" mass="16434">MSVSRQCQKTNMSLKATNLINRINNNMVITPYGASQKFGMHMLIHKLDSTPLADHLWNLTSLFSGNDHIPHLCNLPSLCSHNDWLLQHWLIIKEILHPYANSKIGFHTTTSSSPQFTPIILTQILASVKLANHLPNLQCLHSYKN</sequence>
<reference evidence="1" key="1">
    <citation type="submission" date="2021-03" db="EMBL/GenBank/DDBJ databases">
        <title>Draft genome sequence of rust myrtle Austropuccinia psidii MF-1, a brazilian biotype.</title>
        <authorList>
            <person name="Quecine M.C."/>
            <person name="Pachon D.M.R."/>
            <person name="Bonatelli M.L."/>
            <person name="Correr F.H."/>
            <person name="Franceschini L.M."/>
            <person name="Leite T.F."/>
            <person name="Margarido G.R.A."/>
            <person name="Almeida C.A."/>
            <person name="Ferrarezi J.A."/>
            <person name="Labate C.A."/>
        </authorList>
    </citation>
    <scope>NUCLEOTIDE SEQUENCE</scope>
    <source>
        <strain evidence="1">MF-1</strain>
    </source>
</reference>
<name>A0A9Q3JYR8_9BASI</name>
<protein>
    <submittedName>
        <fullName evidence="1">Uncharacterized protein</fullName>
    </submittedName>
</protein>